<feature type="transmembrane region" description="Helical" evidence="1">
    <location>
        <begin position="382"/>
        <end position="398"/>
    </location>
</feature>
<proteinExistence type="predicted"/>
<evidence type="ECO:0000313" key="2">
    <source>
        <dbReference type="EMBL" id="MFC6999324.1"/>
    </source>
</evidence>
<feature type="transmembrane region" description="Helical" evidence="1">
    <location>
        <begin position="61"/>
        <end position="79"/>
    </location>
</feature>
<keyword evidence="1" id="KW-1133">Transmembrane helix</keyword>
<sequence length="434" mass="49440">MQISISKIIFYLFLLLPLSFKIEPVEGVAVYPQELLFPVLIVLSVMGGYKKILPESKPFQFYFVAFAVVLVATILSQLHTPDLSGLLKVIKYLLYLTSILLLSNYNFENFLSKFNTVGFLCIVSSILLYLYKFLIFEGTASEFVGLTTWNTDYTPSGYSNLVYQVYSGEFERTTGNHGIYGSYLILIYILNLAKVLEGKSKLINKSLVVLALSNLLLINSREALMVFIIVNFLYFTKPLLKLKLKISYIIIFAVIILGMVALVMYDVNIGMVQKVQYTIESFNEKGSENNISLRFRVWHLILLSFTLYPLSLLFGTGYNLPIFEKHLTNTNAHYQLYNDFVTVPESMFLFFLSFGGILAFIFILLFFLSAVVEVYKLENKSITTELFFITFLGLILANNTGGSLMSDLLLAQFSLVYLWIVKKYGTKKDLAPNR</sequence>
<dbReference type="Proteomes" id="UP001596405">
    <property type="component" value="Unassembled WGS sequence"/>
</dbReference>
<keyword evidence="3" id="KW-1185">Reference proteome</keyword>
<name>A0ABW2DSR6_9BACT</name>
<feature type="transmembrane region" description="Helical" evidence="1">
    <location>
        <begin position="347"/>
        <end position="370"/>
    </location>
</feature>
<gene>
    <name evidence="2" type="ORF">ACFQHR_16935</name>
</gene>
<keyword evidence="1" id="KW-0812">Transmembrane</keyword>
<dbReference type="GO" id="GO:0016874">
    <property type="term" value="F:ligase activity"/>
    <property type="evidence" value="ECO:0007669"/>
    <property type="project" value="UniProtKB-KW"/>
</dbReference>
<comment type="caution">
    <text evidence="2">The sequence shown here is derived from an EMBL/GenBank/DDBJ whole genome shotgun (WGS) entry which is preliminary data.</text>
</comment>
<feature type="transmembrane region" description="Helical" evidence="1">
    <location>
        <begin position="208"/>
        <end position="234"/>
    </location>
</feature>
<evidence type="ECO:0000313" key="3">
    <source>
        <dbReference type="Proteomes" id="UP001596405"/>
    </source>
</evidence>
<feature type="transmembrane region" description="Helical" evidence="1">
    <location>
        <begin position="297"/>
        <end position="318"/>
    </location>
</feature>
<evidence type="ECO:0000256" key="1">
    <source>
        <dbReference type="SAM" id="Phobius"/>
    </source>
</evidence>
<feature type="transmembrane region" description="Helical" evidence="1">
    <location>
        <begin position="31"/>
        <end position="49"/>
    </location>
</feature>
<accession>A0ABW2DSR6</accession>
<reference evidence="3" key="1">
    <citation type="journal article" date="2019" name="Int. J. Syst. Evol. Microbiol.">
        <title>The Global Catalogue of Microorganisms (GCM) 10K type strain sequencing project: providing services to taxonomists for standard genome sequencing and annotation.</title>
        <authorList>
            <consortium name="The Broad Institute Genomics Platform"/>
            <consortium name="The Broad Institute Genome Sequencing Center for Infectious Disease"/>
            <person name="Wu L."/>
            <person name="Ma J."/>
        </authorList>
    </citation>
    <scope>NUCLEOTIDE SEQUENCE [LARGE SCALE GENOMIC DNA]</scope>
    <source>
        <strain evidence="3">CGMCC 4.7393</strain>
    </source>
</reference>
<feature type="transmembrane region" description="Helical" evidence="1">
    <location>
        <begin position="85"/>
        <end position="105"/>
    </location>
</feature>
<keyword evidence="1" id="KW-0472">Membrane</keyword>
<dbReference type="RefSeq" id="WP_066616191.1">
    <property type="nucleotide sequence ID" value="NZ_JBHSYQ010000015.1"/>
</dbReference>
<dbReference type="EMBL" id="JBHSYQ010000015">
    <property type="protein sequence ID" value="MFC6999324.1"/>
    <property type="molecule type" value="Genomic_DNA"/>
</dbReference>
<organism evidence="2 3">
    <name type="scientific">Rufibacter roseus</name>
    <dbReference type="NCBI Taxonomy" id="1567108"/>
    <lineage>
        <taxon>Bacteria</taxon>
        <taxon>Pseudomonadati</taxon>
        <taxon>Bacteroidota</taxon>
        <taxon>Cytophagia</taxon>
        <taxon>Cytophagales</taxon>
        <taxon>Hymenobacteraceae</taxon>
        <taxon>Rufibacter</taxon>
    </lineage>
</organism>
<feature type="transmembrane region" description="Helical" evidence="1">
    <location>
        <begin position="117"/>
        <end position="136"/>
    </location>
</feature>
<feature type="transmembrane region" description="Helical" evidence="1">
    <location>
        <begin position="178"/>
        <end position="196"/>
    </location>
</feature>
<feature type="transmembrane region" description="Helical" evidence="1">
    <location>
        <begin position="246"/>
        <end position="265"/>
    </location>
</feature>
<protein>
    <submittedName>
        <fullName evidence="2">O-antigen ligase family protein</fullName>
    </submittedName>
</protein>
<keyword evidence="2" id="KW-0436">Ligase</keyword>